<name>A0A822ZB01_NELNU</name>
<sequence>MVLEWAVLGYVAAAEAIMLLLLTLLGIDRLQKGLILVTQNLLKPFFVVIPFCLFLLMDIY</sequence>
<protein>
    <recommendedName>
        <fullName evidence="4">Endoplasmic reticulum transmembrane protein</fullName>
    </recommendedName>
</protein>
<comment type="caution">
    <text evidence="2">The sequence shown here is derived from an EMBL/GenBank/DDBJ whole genome shotgun (WGS) entry which is preliminary data.</text>
</comment>
<keyword evidence="1" id="KW-0812">Transmembrane</keyword>
<feature type="transmembrane region" description="Helical" evidence="1">
    <location>
        <begin position="6"/>
        <end position="27"/>
    </location>
</feature>
<evidence type="ECO:0000313" key="3">
    <source>
        <dbReference type="Proteomes" id="UP000607653"/>
    </source>
</evidence>
<evidence type="ECO:0008006" key="4">
    <source>
        <dbReference type="Google" id="ProtNLM"/>
    </source>
</evidence>
<feature type="transmembrane region" description="Helical" evidence="1">
    <location>
        <begin position="34"/>
        <end position="57"/>
    </location>
</feature>
<evidence type="ECO:0000313" key="2">
    <source>
        <dbReference type="EMBL" id="DAD41743.1"/>
    </source>
</evidence>
<gene>
    <name evidence="2" type="ORF">HUJ06_016066</name>
</gene>
<dbReference type="Proteomes" id="UP000607653">
    <property type="component" value="Unassembled WGS sequence"/>
</dbReference>
<dbReference type="EMBL" id="DUZY01000005">
    <property type="protein sequence ID" value="DAD41743.1"/>
    <property type="molecule type" value="Genomic_DNA"/>
</dbReference>
<keyword evidence="1" id="KW-1133">Transmembrane helix</keyword>
<proteinExistence type="predicted"/>
<keyword evidence="3" id="KW-1185">Reference proteome</keyword>
<keyword evidence="1" id="KW-0472">Membrane</keyword>
<organism evidence="2 3">
    <name type="scientific">Nelumbo nucifera</name>
    <name type="common">Sacred lotus</name>
    <dbReference type="NCBI Taxonomy" id="4432"/>
    <lineage>
        <taxon>Eukaryota</taxon>
        <taxon>Viridiplantae</taxon>
        <taxon>Streptophyta</taxon>
        <taxon>Embryophyta</taxon>
        <taxon>Tracheophyta</taxon>
        <taxon>Spermatophyta</taxon>
        <taxon>Magnoliopsida</taxon>
        <taxon>Proteales</taxon>
        <taxon>Nelumbonaceae</taxon>
        <taxon>Nelumbo</taxon>
    </lineage>
</organism>
<reference evidence="2 3" key="1">
    <citation type="journal article" date="2020" name="Mol. Biol. Evol.">
        <title>Distinct Expression and Methylation Patterns for Genes with Different Fates following a Single Whole-Genome Duplication in Flowering Plants.</title>
        <authorList>
            <person name="Shi T."/>
            <person name="Rahmani R.S."/>
            <person name="Gugger P.F."/>
            <person name="Wang M."/>
            <person name="Li H."/>
            <person name="Zhang Y."/>
            <person name="Li Z."/>
            <person name="Wang Q."/>
            <person name="Van de Peer Y."/>
            <person name="Marchal K."/>
            <person name="Chen J."/>
        </authorList>
    </citation>
    <scope>NUCLEOTIDE SEQUENCE [LARGE SCALE GENOMIC DNA]</scope>
    <source>
        <tissue evidence="2">Leaf</tissue>
    </source>
</reference>
<accession>A0A822ZB01</accession>
<dbReference type="AlphaFoldDB" id="A0A822ZB01"/>
<evidence type="ECO:0000256" key="1">
    <source>
        <dbReference type="SAM" id="Phobius"/>
    </source>
</evidence>